<protein>
    <submittedName>
        <fullName evidence="14">SUN domain-containing ossification factor</fullName>
    </submittedName>
</protein>
<dbReference type="SUPFAM" id="SSF49785">
    <property type="entry name" value="Galactose-binding domain-like"/>
    <property type="match status" value="1"/>
</dbReference>
<dbReference type="PANTHER" id="PTHR12953">
    <property type="entry name" value="MEMBRANE PROTEIN CH1 RELATED"/>
    <property type="match status" value="1"/>
</dbReference>
<organism evidence="14 15">
    <name type="scientific">Araneus ventricosus</name>
    <name type="common">Orbweaver spider</name>
    <name type="synonym">Epeira ventricosa</name>
    <dbReference type="NCBI Taxonomy" id="182803"/>
    <lineage>
        <taxon>Eukaryota</taxon>
        <taxon>Metazoa</taxon>
        <taxon>Ecdysozoa</taxon>
        <taxon>Arthropoda</taxon>
        <taxon>Chelicerata</taxon>
        <taxon>Arachnida</taxon>
        <taxon>Araneae</taxon>
        <taxon>Araneomorphae</taxon>
        <taxon>Entelegynae</taxon>
        <taxon>Araneoidea</taxon>
        <taxon>Araneidae</taxon>
        <taxon>Araneus</taxon>
    </lineage>
</organism>
<name>A0A4Y2PPW3_ARAVE</name>
<sequence length="653" mass="73875">MKIKNEVRSAFQLLALLCLLFWSFTWNIPNDFYLSEPQKSLKSASENCLKDASDEKGSKKQSAFAESFKSGKYFGGDAGYLLPPFNVWKEVELRKQEVKDVRNRIPVAKVPRRKLNYASAKCGAKILASNKESKHRISILNEKVDEYMLNPCGIKVWFIVELCDTIEASQIELANYELYSSMPKDFSVFWSNVYPTQTWHHLGTFQAKNQRKMQNFNIDSQNLGKFIKVVISSQHGREHFCPLSVFRVVGYSMVYEYEVIEEEQRRNKNDSEMNGAGSVISEDPLNSAKTYSSIKQITLHTKLDSDSKGDAIPVKLCQMMQKYCSTTQPTNASWNQPMCLFLEIVIFKHESPCAICTKELSTQNFVSATNSIVKSRNLKANERSESYTKYNTLKNASHVEDKAKTQNLSDSTSALDEPSADFSVKEVSRSVDQHYPGARPSQISTVSNATHSSSHKIRSVSQTGGKVSKNIRQSKEKSEIPSSANQCDCSKVSRAAEKISPKQNSSSEALLFEQDVAESAALIQKESVLMKMNVRIKTLETNLSLINRYLQQLSESYRMQVEDTLNMFDGTIKAITVTSAKAAIVDKQQQLVIDQLDRKVNILIMKIQHLGNGQRGILKQVLELHGFFLILEIIIMSTIFSVFFNKFKRDVVV</sequence>
<feature type="region of interest" description="Disordered" evidence="11">
    <location>
        <begin position="429"/>
        <end position="486"/>
    </location>
</feature>
<dbReference type="Gene3D" id="2.60.120.260">
    <property type="entry name" value="Galactose-binding domain-like"/>
    <property type="match status" value="1"/>
</dbReference>
<feature type="compositionally biased region" description="Polar residues" evidence="11">
    <location>
        <begin position="441"/>
        <end position="452"/>
    </location>
</feature>
<dbReference type="Pfam" id="PF07738">
    <property type="entry name" value="Sad1_UNC"/>
    <property type="match status" value="1"/>
</dbReference>
<keyword evidence="5 12" id="KW-1133">Transmembrane helix</keyword>
<comment type="similarity">
    <text evidence="9">Belongs to the SLP1 family.</text>
</comment>
<evidence type="ECO:0000256" key="5">
    <source>
        <dbReference type="ARBA" id="ARBA00022989"/>
    </source>
</evidence>
<dbReference type="PROSITE" id="PS51469">
    <property type="entry name" value="SUN"/>
    <property type="match status" value="1"/>
</dbReference>
<comment type="subcellular location">
    <subcellularLocation>
        <location evidence="8">Endomembrane system</location>
        <topology evidence="8">Single-pass type I membrane protein</topology>
    </subcellularLocation>
    <subcellularLocation>
        <location evidence="1">Endoplasmic reticulum membrane</location>
        <topology evidence="1">Single-pass membrane protein</topology>
    </subcellularLocation>
</comment>
<evidence type="ECO:0000256" key="11">
    <source>
        <dbReference type="SAM" id="MobiDB-lite"/>
    </source>
</evidence>
<dbReference type="FunFam" id="2.60.120.260:FF:000099">
    <property type="entry name" value="Uncharacterized protein, isoform C"/>
    <property type="match status" value="1"/>
</dbReference>
<keyword evidence="2 12" id="KW-0812">Transmembrane</keyword>
<evidence type="ECO:0000256" key="9">
    <source>
        <dbReference type="ARBA" id="ARBA00061226"/>
    </source>
</evidence>
<dbReference type="GO" id="GO:0034975">
    <property type="term" value="P:protein folding in endoplasmic reticulum"/>
    <property type="evidence" value="ECO:0007669"/>
    <property type="project" value="TreeGrafter"/>
</dbReference>
<dbReference type="PANTHER" id="PTHR12953:SF0">
    <property type="entry name" value="SUN DOMAIN-CONTAINING OSSIFICATION FACTOR"/>
    <property type="match status" value="1"/>
</dbReference>
<dbReference type="AlphaFoldDB" id="A0A4Y2PPW3"/>
<evidence type="ECO:0000256" key="6">
    <source>
        <dbReference type="ARBA" id="ARBA00023136"/>
    </source>
</evidence>
<evidence type="ECO:0000256" key="10">
    <source>
        <dbReference type="ARBA" id="ARBA00064635"/>
    </source>
</evidence>
<dbReference type="InterPro" id="IPR045120">
    <property type="entry name" value="Suco/Slp1-like"/>
</dbReference>
<keyword evidence="7" id="KW-0325">Glycoprotein</keyword>
<evidence type="ECO:0000256" key="7">
    <source>
        <dbReference type="ARBA" id="ARBA00023180"/>
    </source>
</evidence>
<evidence type="ECO:0000259" key="13">
    <source>
        <dbReference type="PROSITE" id="PS51469"/>
    </source>
</evidence>
<feature type="transmembrane region" description="Helical" evidence="12">
    <location>
        <begin position="624"/>
        <end position="644"/>
    </location>
</feature>
<reference evidence="14 15" key="1">
    <citation type="journal article" date="2019" name="Sci. Rep.">
        <title>Orb-weaving spider Araneus ventricosus genome elucidates the spidroin gene catalogue.</title>
        <authorList>
            <person name="Kono N."/>
            <person name="Nakamura H."/>
            <person name="Ohtoshi R."/>
            <person name="Moran D.A.P."/>
            <person name="Shinohara A."/>
            <person name="Yoshida Y."/>
            <person name="Fujiwara M."/>
            <person name="Mori M."/>
            <person name="Tomita M."/>
            <person name="Arakawa K."/>
        </authorList>
    </citation>
    <scope>NUCLEOTIDE SEQUENCE [LARGE SCALE GENOMIC DNA]</scope>
</reference>
<dbReference type="Proteomes" id="UP000499080">
    <property type="component" value="Unassembled WGS sequence"/>
</dbReference>
<feature type="domain" description="SUN" evidence="13">
    <location>
        <begin position="96"/>
        <end position="253"/>
    </location>
</feature>
<evidence type="ECO:0000256" key="12">
    <source>
        <dbReference type="SAM" id="Phobius"/>
    </source>
</evidence>
<evidence type="ECO:0000256" key="1">
    <source>
        <dbReference type="ARBA" id="ARBA00004389"/>
    </source>
</evidence>
<comment type="caution">
    <text evidence="14">The sequence shown here is derived from an EMBL/GenBank/DDBJ whole genome shotgun (WGS) entry which is preliminary data.</text>
</comment>
<evidence type="ECO:0000313" key="14">
    <source>
        <dbReference type="EMBL" id="GBN52590.1"/>
    </source>
</evidence>
<dbReference type="OrthoDB" id="266334at2759"/>
<comment type="subunit">
    <text evidence="10">Interacts with EMP65.</text>
</comment>
<evidence type="ECO:0000256" key="4">
    <source>
        <dbReference type="ARBA" id="ARBA00022824"/>
    </source>
</evidence>
<evidence type="ECO:0000256" key="8">
    <source>
        <dbReference type="ARBA" id="ARBA00046288"/>
    </source>
</evidence>
<keyword evidence="4" id="KW-0256">Endoplasmic reticulum</keyword>
<keyword evidence="3" id="KW-0732">Signal</keyword>
<keyword evidence="15" id="KW-1185">Reference proteome</keyword>
<evidence type="ECO:0000256" key="3">
    <source>
        <dbReference type="ARBA" id="ARBA00022729"/>
    </source>
</evidence>
<accession>A0A4Y2PPW3</accession>
<evidence type="ECO:0000256" key="2">
    <source>
        <dbReference type="ARBA" id="ARBA00022692"/>
    </source>
</evidence>
<proteinExistence type="inferred from homology"/>
<dbReference type="GO" id="GO:0005789">
    <property type="term" value="C:endoplasmic reticulum membrane"/>
    <property type="evidence" value="ECO:0007669"/>
    <property type="project" value="UniProtKB-SubCell"/>
</dbReference>
<gene>
    <name evidence="14" type="primary">Suco</name>
    <name evidence="14" type="ORF">AVEN_53524_1</name>
</gene>
<keyword evidence="6 12" id="KW-0472">Membrane</keyword>
<dbReference type="EMBL" id="BGPR01011709">
    <property type="protein sequence ID" value="GBN52590.1"/>
    <property type="molecule type" value="Genomic_DNA"/>
</dbReference>
<evidence type="ECO:0000313" key="15">
    <source>
        <dbReference type="Proteomes" id="UP000499080"/>
    </source>
</evidence>
<dbReference type="InterPro" id="IPR008979">
    <property type="entry name" value="Galactose-bd-like_sf"/>
</dbReference>
<dbReference type="InterPro" id="IPR012919">
    <property type="entry name" value="SUN_dom"/>
</dbReference>